<dbReference type="PANTHER" id="PTHR43022">
    <property type="entry name" value="PROTEIN SMF"/>
    <property type="match status" value="1"/>
</dbReference>
<protein>
    <submittedName>
        <fullName evidence="4">DNA processing protein</fullName>
    </submittedName>
</protein>
<dbReference type="AlphaFoldDB" id="A0A1G8VKM1"/>
<dbReference type="NCBIfam" id="TIGR00732">
    <property type="entry name" value="dprA"/>
    <property type="match status" value="1"/>
</dbReference>
<comment type="similarity">
    <text evidence="1">Belongs to the DprA/Smf family.</text>
</comment>
<dbReference type="Pfam" id="PF02481">
    <property type="entry name" value="DNA_processg_A"/>
    <property type="match status" value="1"/>
</dbReference>
<feature type="compositionally biased region" description="Basic and acidic residues" evidence="2">
    <location>
        <begin position="39"/>
        <end position="49"/>
    </location>
</feature>
<keyword evidence="5" id="KW-1185">Reference proteome</keyword>
<evidence type="ECO:0000259" key="3">
    <source>
        <dbReference type="Pfam" id="PF02481"/>
    </source>
</evidence>
<dbReference type="STRING" id="633440.SAMN05421869_111362"/>
<evidence type="ECO:0000313" key="4">
    <source>
        <dbReference type="EMBL" id="SDJ66582.1"/>
    </source>
</evidence>
<gene>
    <name evidence="4" type="ORF">SAMN05421869_111362</name>
</gene>
<dbReference type="SUPFAM" id="SSF102405">
    <property type="entry name" value="MCP/YpsA-like"/>
    <property type="match status" value="1"/>
</dbReference>
<feature type="region of interest" description="Disordered" evidence="2">
    <location>
        <begin position="503"/>
        <end position="544"/>
    </location>
</feature>
<dbReference type="PANTHER" id="PTHR43022:SF1">
    <property type="entry name" value="PROTEIN SMF"/>
    <property type="match status" value="1"/>
</dbReference>
<dbReference type="Gene3D" id="3.40.50.450">
    <property type="match status" value="1"/>
</dbReference>
<organism evidence="4 5">
    <name type="scientific">Nonomuraea jiangxiensis</name>
    <dbReference type="NCBI Taxonomy" id="633440"/>
    <lineage>
        <taxon>Bacteria</taxon>
        <taxon>Bacillati</taxon>
        <taxon>Actinomycetota</taxon>
        <taxon>Actinomycetes</taxon>
        <taxon>Streptosporangiales</taxon>
        <taxon>Streptosporangiaceae</taxon>
        <taxon>Nonomuraea</taxon>
    </lineage>
</organism>
<proteinExistence type="inferred from homology"/>
<evidence type="ECO:0000256" key="2">
    <source>
        <dbReference type="SAM" id="MobiDB-lite"/>
    </source>
</evidence>
<dbReference type="Proteomes" id="UP000199202">
    <property type="component" value="Unassembled WGS sequence"/>
</dbReference>
<feature type="region of interest" description="Disordered" evidence="2">
    <location>
        <begin position="1"/>
        <end position="115"/>
    </location>
</feature>
<dbReference type="InterPro" id="IPR003488">
    <property type="entry name" value="DprA"/>
</dbReference>
<feature type="compositionally biased region" description="Gly residues" evidence="2">
    <location>
        <begin position="88"/>
        <end position="104"/>
    </location>
</feature>
<dbReference type="GO" id="GO:0009294">
    <property type="term" value="P:DNA-mediated transformation"/>
    <property type="evidence" value="ECO:0007669"/>
    <property type="project" value="InterPro"/>
</dbReference>
<accession>A0A1G8VKM1</accession>
<feature type="compositionally biased region" description="Basic and acidic residues" evidence="2">
    <location>
        <begin position="1"/>
        <end position="25"/>
    </location>
</feature>
<dbReference type="InterPro" id="IPR057666">
    <property type="entry name" value="DrpA_SLOG"/>
</dbReference>
<evidence type="ECO:0000313" key="5">
    <source>
        <dbReference type="Proteomes" id="UP000199202"/>
    </source>
</evidence>
<dbReference type="EMBL" id="FNDJ01000011">
    <property type="protein sequence ID" value="SDJ66582.1"/>
    <property type="molecule type" value="Genomic_DNA"/>
</dbReference>
<feature type="domain" description="Smf/DprA SLOG" evidence="3">
    <location>
        <begin position="211"/>
        <end position="422"/>
    </location>
</feature>
<name>A0A1G8VKM1_9ACTN</name>
<reference evidence="4 5" key="1">
    <citation type="submission" date="2016-10" db="EMBL/GenBank/DDBJ databases">
        <authorList>
            <person name="de Groot N.N."/>
        </authorList>
    </citation>
    <scope>NUCLEOTIDE SEQUENCE [LARGE SCALE GENOMIC DNA]</scope>
    <source>
        <strain evidence="4 5">CGMCC 4.6533</strain>
    </source>
</reference>
<sequence>MGRLEGEPNRKEWPGGEPNRKKQPEGELIGNGRPGGESIGKDRLDREPTGRVPIERGPTGGEPIGREPTGRGPIAGEVTGRGPTQGEVTGGGPTQGEVTGGGPTEGEQARAGMGSAGRMLASREEYEARAALMRAADVGDPIMGRLVTQYGAPEAVEAIRARRLPPDFIAQESQQKHPPNLTTRLNAWYARLVMANPKADLEAGGRSGARLIIPGSPEWPTQLNQLGPSRPLGLWLHGTADLRFSCLKSVAVVGARAATAYGVHIAAEFGVGLGESGWTVVSGGAFGVDGAAHRGALATDWPTVVVLACGVDVCYPSGHDTLFAAVRDQGVVVSECPPGVHPTRARFLIRNRLIAALSRGTIVVEAALRSGALNTASHALALNRHLGAVPGPITSGMSAGCHKLLRDRKAVCITSPEEMIDLVGVMGDDLVSHTRAPAVPRDKLNEPTKRVLDAVPSRGGAGPASIAVAAGVGLDAALSALGGLAAAGYIERTTSGWRLRKQTTTYPKAPDSAALEPPPTPEPQDPPEDPTLMYDSPPLPVENL</sequence>
<evidence type="ECO:0000256" key="1">
    <source>
        <dbReference type="ARBA" id="ARBA00006525"/>
    </source>
</evidence>